<sequence length="127" mass="13932">MNLRWWSIEVLDGPRGTARAWRDSLGNALTEAAITHGAYRWEWHTHTWGVLFEIAFRTDEAWAGYRALPLVSAALDAVPDPAYGLFVHPGRGGSNGQPHPRRPRPIAGAGAAELPLSDTEPVLRLTA</sequence>
<name>A0ABT4AZY7_9ACTN</name>
<dbReference type="Proteomes" id="UP001151002">
    <property type="component" value="Unassembled WGS sequence"/>
</dbReference>
<gene>
    <name evidence="2" type="ORF">OWR29_14520</name>
</gene>
<accession>A0ABT4AZY7</accession>
<organism evidence="2 3">
    <name type="scientific">Paractinoplanes pyxinae</name>
    <dbReference type="NCBI Taxonomy" id="2997416"/>
    <lineage>
        <taxon>Bacteria</taxon>
        <taxon>Bacillati</taxon>
        <taxon>Actinomycetota</taxon>
        <taxon>Actinomycetes</taxon>
        <taxon>Micromonosporales</taxon>
        <taxon>Micromonosporaceae</taxon>
        <taxon>Paractinoplanes</taxon>
    </lineage>
</organism>
<dbReference type="RefSeq" id="WP_267563321.1">
    <property type="nucleotide sequence ID" value="NZ_JAPNTZ010000005.1"/>
</dbReference>
<protein>
    <recommendedName>
        <fullName evidence="4">Antibiotic biosynthesis monooxygenase</fullName>
    </recommendedName>
</protein>
<evidence type="ECO:0000313" key="3">
    <source>
        <dbReference type="Proteomes" id="UP001151002"/>
    </source>
</evidence>
<comment type="caution">
    <text evidence="2">The sequence shown here is derived from an EMBL/GenBank/DDBJ whole genome shotgun (WGS) entry which is preliminary data.</text>
</comment>
<proteinExistence type="predicted"/>
<keyword evidence="3" id="KW-1185">Reference proteome</keyword>
<dbReference type="EMBL" id="JAPNTZ010000005">
    <property type="protein sequence ID" value="MCY1139210.1"/>
    <property type="molecule type" value="Genomic_DNA"/>
</dbReference>
<reference evidence="2" key="1">
    <citation type="submission" date="2022-11" db="EMBL/GenBank/DDBJ databases">
        <authorList>
            <person name="Somphong A."/>
            <person name="Phongsopitanun W."/>
        </authorList>
    </citation>
    <scope>NUCLEOTIDE SEQUENCE</scope>
    <source>
        <strain evidence="2">Pm04-4</strain>
    </source>
</reference>
<feature type="region of interest" description="Disordered" evidence="1">
    <location>
        <begin position="87"/>
        <end position="112"/>
    </location>
</feature>
<evidence type="ECO:0008006" key="4">
    <source>
        <dbReference type="Google" id="ProtNLM"/>
    </source>
</evidence>
<evidence type="ECO:0000256" key="1">
    <source>
        <dbReference type="SAM" id="MobiDB-lite"/>
    </source>
</evidence>
<evidence type="ECO:0000313" key="2">
    <source>
        <dbReference type="EMBL" id="MCY1139210.1"/>
    </source>
</evidence>